<evidence type="ECO:0000313" key="2">
    <source>
        <dbReference type="EMBL" id="GMA93809.1"/>
    </source>
</evidence>
<comment type="caution">
    <text evidence="2">The sequence shown here is derived from an EMBL/GenBank/DDBJ whole genome shotgun (WGS) entry which is preliminary data.</text>
</comment>
<protein>
    <recommendedName>
        <fullName evidence="4">ParB/Sulfiredoxin domain-containing protein</fullName>
    </recommendedName>
</protein>
<feature type="region of interest" description="Disordered" evidence="1">
    <location>
        <begin position="279"/>
        <end position="318"/>
    </location>
</feature>
<sequence>MAIRIPEASLDCMTTEKTNRQNRITHELVQLTPELAERWLGRNLGNRNLRRHKVLQYARDMREGNWQTSGQAIQFDWDGRLIDGQHRCEAVIESGVTITVLVVKGLNPQARGVIDTGAKRSGGDALRFAGYAQDPTLLAAVARLADARENGYLRTAMAANVPSLSNADVIAWVEKNPRVSSALSIARRTYREINIQPSVWTYCLYEMGKVDEGAASEFAQSIADMRLDGRGDPRRVLLDIFHRAATGQRRKPDVAEAIYIVYRAWNAWARGQQLTQIIPGKADTGGNEIPSLEAPTPGDRNGSRSMPESAQSGRNPHE</sequence>
<name>A0ABQ6K0J4_9MICO</name>
<keyword evidence="3" id="KW-1185">Reference proteome</keyword>
<dbReference type="EMBL" id="BSVB01000001">
    <property type="protein sequence ID" value="GMA93809.1"/>
    <property type="molecule type" value="Genomic_DNA"/>
</dbReference>
<feature type="compositionally biased region" description="Polar residues" evidence="1">
    <location>
        <begin position="303"/>
        <end position="318"/>
    </location>
</feature>
<dbReference type="Proteomes" id="UP001157034">
    <property type="component" value="Unassembled WGS sequence"/>
</dbReference>
<evidence type="ECO:0008006" key="4">
    <source>
        <dbReference type="Google" id="ProtNLM"/>
    </source>
</evidence>
<gene>
    <name evidence="2" type="ORF">GCM10025881_06330</name>
</gene>
<proteinExistence type="predicted"/>
<reference evidence="3" key="1">
    <citation type="journal article" date="2019" name="Int. J. Syst. Evol. Microbiol.">
        <title>The Global Catalogue of Microorganisms (GCM) 10K type strain sequencing project: providing services to taxonomists for standard genome sequencing and annotation.</title>
        <authorList>
            <consortium name="The Broad Institute Genomics Platform"/>
            <consortium name="The Broad Institute Genome Sequencing Center for Infectious Disease"/>
            <person name="Wu L."/>
            <person name="Ma J."/>
        </authorList>
    </citation>
    <scope>NUCLEOTIDE SEQUENCE [LARGE SCALE GENOMIC DNA]</scope>
    <source>
        <strain evidence="3">NBRC 108894</strain>
    </source>
</reference>
<evidence type="ECO:0000256" key="1">
    <source>
        <dbReference type="SAM" id="MobiDB-lite"/>
    </source>
</evidence>
<organism evidence="2 3">
    <name type="scientific">Pseudolysinimonas kribbensis</name>
    <dbReference type="NCBI Taxonomy" id="433641"/>
    <lineage>
        <taxon>Bacteria</taxon>
        <taxon>Bacillati</taxon>
        <taxon>Actinomycetota</taxon>
        <taxon>Actinomycetes</taxon>
        <taxon>Micrococcales</taxon>
        <taxon>Microbacteriaceae</taxon>
        <taxon>Pseudolysinimonas</taxon>
    </lineage>
</organism>
<accession>A0ABQ6K0J4</accession>
<evidence type="ECO:0000313" key="3">
    <source>
        <dbReference type="Proteomes" id="UP001157034"/>
    </source>
</evidence>